<dbReference type="Proteomes" id="UP001235712">
    <property type="component" value="Unassembled WGS sequence"/>
</dbReference>
<dbReference type="PROSITE" id="PS00086">
    <property type="entry name" value="CYTOCHROME_P450"/>
    <property type="match status" value="1"/>
</dbReference>
<protein>
    <submittedName>
        <fullName evidence="2">Cytochrome P450</fullName>
    </submittedName>
</protein>
<dbReference type="RefSeq" id="WP_307246418.1">
    <property type="nucleotide sequence ID" value="NZ_JAUSQZ010000001.1"/>
</dbReference>
<dbReference type="EMBL" id="JAUSQZ010000001">
    <property type="protein sequence ID" value="MDP9828833.1"/>
    <property type="molecule type" value="Genomic_DNA"/>
</dbReference>
<sequence>MTLPAVERTALPGGLPVFTVTGSAPARRALNHPRLASDPRRLPDPAHGFGGCRHQDDMFAAEGRHLLNSDGADHRRLRDVLAPRLSQEQATSLRDPLEKACHELLDAVGETADLVAGYARPLAVRATADALGIPPADREALTAATLARINGGHPDDPEVRAAQTRLEHRWIRLLARKRRDRDPHGLLNHLLTAHGQGRLSAEELVSVALGLFSGGISPVTVFVVSGAVELLRDPELRERLGDDRTVDDLFRRTVPFPVASWRFALDDVEVDGTVIPSGSVVLVRLRTDDATNLAFGAGPHYCPGAHLARLVGSLALRTLFGRFPHLRLAVDERELTWHGDLVERCYDSVPVQLTPTT</sequence>
<dbReference type="InterPro" id="IPR036396">
    <property type="entry name" value="Cyt_P450_sf"/>
</dbReference>
<evidence type="ECO:0000313" key="2">
    <source>
        <dbReference type="EMBL" id="MDP9828833.1"/>
    </source>
</evidence>
<dbReference type="PANTHER" id="PTHR46696">
    <property type="entry name" value="P450, PUTATIVE (EUROFUNG)-RELATED"/>
    <property type="match status" value="1"/>
</dbReference>
<dbReference type="InterPro" id="IPR017972">
    <property type="entry name" value="Cyt_P450_CS"/>
</dbReference>
<accession>A0ABT9P831</accession>
<organism evidence="2 3">
    <name type="scientific">Kineosporia succinea</name>
    <dbReference type="NCBI Taxonomy" id="84632"/>
    <lineage>
        <taxon>Bacteria</taxon>
        <taxon>Bacillati</taxon>
        <taxon>Actinomycetota</taxon>
        <taxon>Actinomycetes</taxon>
        <taxon>Kineosporiales</taxon>
        <taxon>Kineosporiaceae</taxon>
        <taxon>Kineosporia</taxon>
    </lineage>
</organism>
<dbReference type="PANTHER" id="PTHR46696:SF1">
    <property type="entry name" value="CYTOCHROME P450 YJIB-RELATED"/>
    <property type="match status" value="1"/>
</dbReference>
<keyword evidence="3" id="KW-1185">Reference proteome</keyword>
<evidence type="ECO:0000256" key="1">
    <source>
        <dbReference type="ARBA" id="ARBA00010617"/>
    </source>
</evidence>
<dbReference type="Gene3D" id="1.10.630.10">
    <property type="entry name" value="Cytochrome P450"/>
    <property type="match status" value="1"/>
</dbReference>
<comment type="similarity">
    <text evidence="1">Belongs to the cytochrome P450 family.</text>
</comment>
<dbReference type="InterPro" id="IPR002397">
    <property type="entry name" value="Cyt_P450_B"/>
</dbReference>
<name>A0ABT9P831_9ACTN</name>
<dbReference type="SUPFAM" id="SSF48264">
    <property type="entry name" value="Cytochrome P450"/>
    <property type="match status" value="1"/>
</dbReference>
<comment type="caution">
    <text evidence="2">The sequence shown here is derived from an EMBL/GenBank/DDBJ whole genome shotgun (WGS) entry which is preliminary data.</text>
</comment>
<gene>
    <name evidence="2" type="ORF">J2S57_004582</name>
</gene>
<dbReference type="PRINTS" id="PR00359">
    <property type="entry name" value="BP450"/>
</dbReference>
<proteinExistence type="inferred from homology"/>
<evidence type="ECO:0000313" key="3">
    <source>
        <dbReference type="Proteomes" id="UP001235712"/>
    </source>
</evidence>
<reference evidence="2 3" key="1">
    <citation type="submission" date="2023-07" db="EMBL/GenBank/DDBJ databases">
        <title>Sequencing the genomes of 1000 actinobacteria strains.</title>
        <authorList>
            <person name="Klenk H.-P."/>
        </authorList>
    </citation>
    <scope>NUCLEOTIDE SEQUENCE [LARGE SCALE GENOMIC DNA]</scope>
    <source>
        <strain evidence="2 3">DSM 44388</strain>
    </source>
</reference>